<dbReference type="EMBL" id="JACOQL010000003">
    <property type="protein sequence ID" value="MBC9247313.1"/>
    <property type="molecule type" value="Genomic_DNA"/>
</dbReference>
<reference evidence="3" key="1">
    <citation type="submission" date="2020-08" db="EMBL/GenBank/DDBJ databases">
        <title>Paracoccus amoyensis sp. nov., isolated from the surface seawater at coast of Xiamen, Fujian.</title>
        <authorList>
            <person name="Lyu L."/>
        </authorList>
    </citation>
    <scope>NUCLEOTIDE SEQUENCE</scope>
    <source>
        <strain evidence="3">11-3</strain>
    </source>
</reference>
<gene>
    <name evidence="3" type="ORF">H4P12_11465</name>
</gene>
<comment type="caution">
    <text evidence="3">The sequence shown here is derived from an EMBL/GenBank/DDBJ whole genome shotgun (WGS) entry which is preliminary data.</text>
</comment>
<evidence type="ECO:0000313" key="3">
    <source>
        <dbReference type="EMBL" id="MBC9247313.1"/>
    </source>
</evidence>
<protein>
    <submittedName>
        <fullName evidence="3">FAD-binding oxidoreductase</fullName>
    </submittedName>
</protein>
<dbReference type="SUPFAM" id="SSF51905">
    <property type="entry name" value="FAD/NAD(P)-binding domain"/>
    <property type="match status" value="1"/>
</dbReference>
<keyword evidence="1" id="KW-0560">Oxidoreductase</keyword>
<accession>A0A926JDS0</accession>
<dbReference type="AlphaFoldDB" id="A0A926JDS0"/>
<dbReference type="Pfam" id="PF01266">
    <property type="entry name" value="DAO"/>
    <property type="match status" value="1"/>
</dbReference>
<proteinExistence type="predicted"/>
<evidence type="ECO:0000259" key="2">
    <source>
        <dbReference type="Pfam" id="PF01266"/>
    </source>
</evidence>
<dbReference type="GO" id="GO:0005737">
    <property type="term" value="C:cytoplasm"/>
    <property type="evidence" value="ECO:0007669"/>
    <property type="project" value="TreeGrafter"/>
</dbReference>
<sequence>MADRDAETRKDDLRTGTPFWVRTPNSTVSQERSLNVDHVEVIVIGTGISGALVAEALTAQGRSVLVLDRRPPVRGSTPASTAMIQHEIDVPLTKLQRQIGADKANAAWRRSVKAVNDLVDLVERLRIDCAMARKPALYLTGDQMGKRALKAEAEARRAIGIEAEYLNATDLANEYQMNRTGAIRSVASASANPAQLTAGLLAQAMQRGARVISPIEITDMAELPGGIALATRQGEVVTADHAVFCTGYEFLPQMKTSTHHVTSTWALASRPLTRLPDWMKQTIVWEASDPYLYFRTDDAGRIIAGGEDEDAAAANSDPDKLVRKATIIARKLHDLTGVDIGRPAYSWSAPFSVTKDGLPIIDTVPGFTRIHTIMGFGGNGITFSMIGAQIVAAKIAGRSDPDRAIFRFR</sequence>
<dbReference type="InterPro" id="IPR036188">
    <property type="entry name" value="FAD/NAD-bd_sf"/>
</dbReference>
<evidence type="ECO:0000313" key="4">
    <source>
        <dbReference type="Proteomes" id="UP000608594"/>
    </source>
</evidence>
<organism evidence="3 4">
    <name type="scientific">Paracoccus amoyensis</name>
    <dbReference type="NCBI Taxonomy" id="2760093"/>
    <lineage>
        <taxon>Bacteria</taxon>
        <taxon>Pseudomonadati</taxon>
        <taxon>Pseudomonadota</taxon>
        <taxon>Alphaproteobacteria</taxon>
        <taxon>Rhodobacterales</taxon>
        <taxon>Paracoccaceae</taxon>
        <taxon>Paracoccus</taxon>
    </lineage>
</organism>
<name>A0A926JDS0_9RHOB</name>
<dbReference type="Proteomes" id="UP000608594">
    <property type="component" value="Unassembled WGS sequence"/>
</dbReference>
<keyword evidence="4" id="KW-1185">Reference proteome</keyword>
<dbReference type="PANTHER" id="PTHR13847">
    <property type="entry name" value="SARCOSINE DEHYDROGENASE-RELATED"/>
    <property type="match status" value="1"/>
</dbReference>
<dbReference type="GO" id="GO:0016491">
    <property type="term" value="F:oxidoreductase activity"/>
    <property type="evidence" value="ECO:0007669"/>
    <property type="project" value="UniProtKB-KW"/>
</dbReference>
<dbReference type="PANTHER" id="PTHR13847:SF201">
    <property type="entry name" value="PUTATIBE OXIDOREDUCTASE"/>
    <property type="match status" value="1"/>
</dbReference>
<dbReference type="Gene3D" id="3.30.9.10">
    <property type="entry name" value="D-Amino Acid Oxidase, subunit A, domain 2"/>
    <property type="match status" value="1"/>
</dbReference>
<dbReference type="Gene3D" id="3.50.50.60">
    <property type="entry name" value="FAD/NAD(P)-binding domain"/>
    <property type="match status" value="1"/>
</dbReference>
<evidence type="ECO:0000256" key="1">
    <source>
        <dbReference type="ARBA" id="ARBA00023002"/>
    </source>
</evidence>
<feature type="domain" description="FAD dependent oxidoreductase" evidence="2">
    <location>
        <begin position="41"/>
        <end position="393"/>
    </location>
</feature>
<dbReference type="InterPro" id="IPR006076">
    <property type="entry name" value="FAD-dep_OxRdtase"/>
</dbReference>